<feature type="region of interest" description="Disordered" evidence="1">
    <location>
        <begin position="1"/>
        <end position="31"/>
    </location>
</feature>
<dbReference type="OrthoDB" id="2392789at2759"/>
<evidence type="ECO:0000313" key="3">
    <source>
        <dbReference type="Proteomes" id="UP000664521"/>
    </source>
</evidence>
<dbReference type="GO" id="GO:0046921">
    <property type="term" value="F:alpha-(1-&gt;6)-fucosyltransferase activity"/>
    <property type="evidence" value="ECO:0007669"/>
    <property type="project" value="TreeGrafter"/>
</dbReference>
<dbReference type="Proteomes" id="UP000664521">
    <property type="component" value="Unassembled WGS sequence"/>
</dbReference>
<dbReference type="PANTHER" id="PTHR13132">
    <property type="entry name" value="ALPHA- 1,6 -FUCOSYLTRANSFERASE"/>
    <property type="match status" value="1"/>
</dbReference>
<dbReference type="PANTHER" id="PTHR13132:SF29">
    <property type="entry name" value="ALPHA-(1,6)-FUCOSYLTRANSFERASE"/>
    <property type="match status" value="1"/>
</dbReference>
<evidence type="ECO:0000313" key="2">
    <source>
        <dbReference type="EMBL" id="CAF9924640.1"/>
    </source>
</evidence>
<evidence type="ECO:0000256" key="1">
    <source>
        <dbReference type="SAM" id="MobiDB-lite"/>
    </source>
</evidence>
<keyword evidence="3" id="KW-1185">Reference proteome</keyword>
<dbReference type="GO" id="GO:0006487">
    <property type="term" value="P:protein N-linked glycosylation"/>
    <property type="evidence" value="ECO:0007669"/>
    <property type="project" value="TreeGrafter"/>
</dbReference>
<accession>A0A8H3IKW1</accession>
<reference evidence="2" key="1">
    <citation type="submission" date="2021-03" db="EMBL/GenBank/DDBJ databases">
        <authorList>
            <person name="Tagirdzhanova G."/>
        </authorList>
    </citation>
    <scope>NUCLEOTIDE SEQUENCE</scope>
</reference>
<dbReference type="AlphaFoldDB" id="A0A8H3IKW1"/>
<gene>
    <name evidence="2" type="ORF">HETSPECPRED_005635</name>
</gene>
<protein>
    <submittedName>
        <fullName evidence="2">Uncharacterized protein</fullName>
    </submittedName>
</protein>
<name>A0A8H3IKW1_9LECA</name>
<sequence>MDVQEAEEQGLLPVKQDDRTLPSQQTSDAEKRLKMEHLRTDGKICEKSLTHVLETTDAGIGKTLMSLWLSYGLAQKEGRAFFIDDSNWSYGKYTDLFKPPPTPSCLPAPPHHRLPCPHQARHLLVSAATSQWTFGEAFREHFQDLGEPKSYQQKQVFGLIRVGYEALFHLAPQDAAYATNRLLELEGIRLKGRQIVGVNVRRGNRHPWEYQYQDSYTPLETYVDAVDAFLTQEFHPNAPNSSAVPQSEKSAEELDSVTLLASDDPDIYSTPELTHSHRAQSHISLANKAALDAASPLTVPRSSDSEVIFKTFIEGNVGWEGGFFPSVFWGLGNAAAGSTAARGLKNEREDPPPSELSLSLRGLVARAYLLDLKILGASDAIVCGVSSIGCRLLAVMLGWQKGIVEGRWKNVDGGFGWTAFEIDKSF</sequence>
<organism evidence="2 3">
    <name type="scientific">Heterodermia speciosa</name>
    <dbReference type="NCBI Taxonomy" id="116794"/>
    <lineage>
        <taxon>Eukaryota</taxon>
        <taxon>Fungi</taxon>
        <taxon>Dikarya</taxon>
        <taxon>Ascomycota</taxon>
        <taxon>Pezizomycotina</taxon>
        <taxon>Lecanoromycetes</taxon>
        <taxon>OSLEUM clade</taxon>
        <taxon>Lecanoromycetidae</taxon>
        <taxon>Caliciales</taxon>
        <taxon>Physciaceae</taxon>
        <taxon>Heterodermia</taxon>
    </lineage>
</organism>
<proteinExistence type="predicted"/>
<comment type="caution">
    <text evidence="2">The sequence shown here is derived from an EMBL/GenBank/DDBJ whole genome shotgun (WGS) entry which is preliminary data.</text>
</comment>
<dbReference type="EMBL" id="CAJPDS010000036">
    <property type="protein sequence ID" value="CAF9924640.1"/>
    <property type="molecule type" value="Genomic_DNA"/>
</dbReference>